<keyword evidence="4" id="KW-1185">Reference proteome</keyword>
<dbReference type="PROSITE" id="PS50217">
    <property type="entry name" value="BZIP"/>
    <property type="match status" value="1"/>
</dbReference>
<dbReference type="VEuPathDB" id="FungiDB:CNAG_00871"/>
<dbReference type="OrthoDB" id="2576400at2759"/>
<evidence type="ECO:0000256" key="1">
    <source>
        <dbReference type="SAM" id="MobiDB-lite"/>
    </source>
</evidence>
<feature type="region of interest" description="Disordered" evidence="1">
    <location>
        <begin position="410"/>
        <end position="446"/>
    </location>
</feature>
<feature type="region of interest" description="Disordered" evidence="1">
    <location>
        <begin position="153"/>
        <end position="177"/>
    </location>
</feature>
<feature type="region of interest" description="Disordered" evidence="1">
    <location>
        <begin position="1"/>
        <end position="74"/>
    </location>
</feature>
<feature type="compositionally biased region" description="Polar residues" evidence="1">
    <location>
        <begin position="432"/>
        <end position="442"/>
    </location>
</feature>
<feature type="domain" description="BZIP" evidence="2">
    <location>
        <begin position="53"/>
        <end position="96"/>
    </location>
</feature>
<dbReference type="RefSeq" id="XP_012049163.1">
    <property type="nucleotide sequence ID" value="XM_012193773.1"/>
</dbReference>
<protein>
    <recommendedName>
        <fullName evidence="2">BZIP domain-containing protein</fullName>
    </recommendedName>
</protein>
<dbReference type="Pfam" id="PF00170">
    <property type="entry name" value="bZIP_1"/>
    <property type="match status" value="1"/>
</dbReference>
<accession>J9VRL3</accession>
<feature type="region of interest" description="Disordered" evidence="1">
    <location>
        <begin position="384"/>
        <end position="403"/>
    </location>
</feature>
<dbReference type="SMART" id="SM00338">
    <property type="entry name" value="BRLZ"/>
    <property type="match status" value="1"/>
</dbReference>
<dbReference type="EMBL" id="CP003824">
    <property type="protein sequence ID" value="AFR95259.2"/>
    <property type="molecule type" value="Genomic_DNA"/>
</dbReference>
<gene>
    <name evidence="3" type="ORF">CNAG_00871</name>
</gene>
<feature type="region of interest" description="Disordered" evidence="1">
    <location>
        <begin position="338"/>
        <end position="362"/>
    </location>
</feature>
<reference evidence="3" key="1">
    <citation type="submission" date="2012-09" db="EMBL/GenBank/DDBJ databases">
        <title>The Genome Sequence of Cryptococcus neoformans grubii H99.</title>
        <authorList>
            <consortium name="The Broad Institute Genomics Platform"/>
            <person name="Cuomo C."/>
            <person name="Janbon G.J."/>
            <person name="Paulet D."/>
            <person name="Neuveglise C."/>
            <person name="Dietrich F."/>
            <person name="Allen A."/>
            <person name="Stajich J.S."/>
            <person name="Heitman J."/>
            <person name="Kronstad J."/>
            <person name="Walker B."/>
            <person name="Young S.K."/>
            <person name="Zeng Q."/>
            <person name="Gargeya S."/>
            <person name="Fitzgerald M."/>
            <person name="Haas B."/>
            <person name="Abouelleil A."/>
            <person name="Allen A."/>
            <person name="Alvarado L."/>
            <person name="Chapman S.B."/>
            <person name="Gainer-Dewar J."/>
            <person name="Goldberg J."/>
            <person name="Griggs A."/>
            <person name="Gujja S."/>
            <person name="Hansen M."/>
            <person name="Howarth C."/>
            <person name="Imamovic A."/>
            <person name="Ireland A."/>
            <person name="Larimer J."/>
            <person name="McCowan C."/>
            <person name="Murphy C."/>
            <person name="Pearson M.D."/>
            <person name="Poon T."/>
            <person name="Priest M."/>
            <person name="Roberts A.D."/>
            <person name="Saif S."/>
            <person name="Shea T.D."/>
            <person name="Sykes S.N."/>
            <person name="Wortman J."/>
            <person name="Nusbaum C."/>
            <person name="Birren B."/>
        </authorList>
    </citation>
    <scope>NUCLEOTIDE SEQUENCE</scope>
    <source>
        <strain>H99</strain>
    </source>
</reference>
<dbReference type="CDD" id="cd14812">
    <property type="entry name" value="bZIP_u3"/>
    <property type="match status" value="1"/>
</dbReference>
<dbReference type="Proteomes" id="UP000010091">
    <property type="component" value="Chromosome 5"/>
</dbReference>
<reference evidence="3" key="2">
    <citation type="submission" date="2012-09" db="EMBL/GenBank/DDBJ databases">
        <authorList>
            <consortium name="The Broad Institute Genome Sequencing Platform"/>
            <person name="Birren B."/>
            <person name="Cuomo C."/>
            <person name="Gargeya S."/>
            <person name="Jaffe D."/>
            <person name="Young S.K."/>
            <person name="Wortman J."/>
            <person name="Zeng Q."/>
            <person name="Alvarado L."/>
            <person name="Dietrich F."/>
            <person name="Allen A."/>
            <person name="Stajich J.E."/>
            <person name="Heitman J."/>
            <person name="Kronstad J."/>
        </authorList>
    </citation>
    <scope>NUCLEOTIDE SEQUENCE</scope>
    <source>
        <strain evidence="3">H99</strain>
    </source>
</reference>
<proteinExistence type="predicted"/>
<sequence>MPPKRPAPSRSHAPNKFPRQASFPAATRSRAIKEISGQSEEEDDINEEMKAKLARKEARTIRNRESAQRSRNQRKAHLAWLESRVLELEAENQALRGVPSDAEPKAKEGSTVEVTERSVSSALMASFSTLTTSASESASSSVHPNPTSAAAFTWTKRSFHPNPSHSRTRTHSREVSPAQSVLSLATDLGLPTELVNGGAGVRLASVTPPSKGMLSEMGVDDDDDDNGAAHKDRIRVGNFFRTHVGRIPPSSNSFSEEEFQLKEENALLRERVGLLENLVKQVVILFNLSPHSAPLCIPVSMPSMSTPVPAPLSMLLGTPLPTPRFSLSQLSVPMQTPGLNSTSISIPTPTLPYSTSDGGMQEARTEGGIATNRTAVENFWAQGSTHLGHQPDSGTPRAQPSHSLQLYTSDGRTKRSVHPSHLPSPRPPLSSQVEQHTSQMEQMEQRRECAHLGYVSSTTGATVTSAGLEATHLPQFPPPRVENSCNPFRLKLQ</sequence>
<reference evidence="3 4" key="3">
    <citation type="journal article" date="2014" name="PLoS Genet.">
        <title>Analysis of the genome and transcriptome of Cryptococcus neoformans var. grubii reveals complex RNA expression and microevolution leading to virulence attenuation.</title>
        <authorList>
            <person name="Janbon G."/>
            <person name="Ormerod K.L."/>
            <person name="Paulet D."/>
            <person name="Byrnes E.J.III."/>
            <person name="Yadav V."/>
            <person name="Chatterjee G."/>
            <person name="Mullapudi N."/>
            <person name="Hon C.C."/>
            <person name="Billmyre R.B."/>
            <person name="Brunel F."/>
            <person name="Bahn Y.S."/>
            <person name="Chen W."/>
            <person name="Chen Y."/>
            <person name="Chow E.W."/>
            <person name="Coppee J.Y."/>
            <person name="Floyd-Averette A."/>
            <person name="Gaillardin C."/>
            <person name="Gerik K.J."/>
            <person name="Goldberg J."/>
            <person name="Gonzalez-Hilarion S."/>
            <person name="Gujja S."/>
            <person name="Hamlin J.L."/>
            <person name="Hsueh Y.P."/>
            <person name="Ianiri G."/>
            <person name="Jones S."/>
            <person name="Kodira C.D."/>
            <person name="Kozubowski L."/>
            <person name="Lam W."/>
            <person name="Marra M."/>
            <person name="Mesner L.D."/>
            <person name="Mieczkowski P.A."/>
            <person name="Moyrand F."/>
            <person name="Nielsen K."/>
            <person name="Proux C."/>
            <person name="Rossignol T."/>
            <person name="Schein J.E."/>
            <person name="Sun S."/>
            <person name="Wollschlaeger C."/>
            <person name="Wood I.A."/>
            <person name="Zeng Q."/>
            <person name="Neuveglise C."/>
            <person name="Newlon C.S."/>
            <person name="Perfect J.R."/>
            <person name="Lodge J.K."/>
            <person name="Idnurm A."/>
            <person name="Stajich J.E."/>
            <person name="Kronstad J.W."/>
            <person name="Sanyal K."/>
            <person name="Heitman J."/>
            <person name="Fraser J.A."/>
            <person name="Cuomo C.A."/>
            <person name="Dietrich F.S."/>
        </authorList>
    </citation>
    <scope>NUCLEOTIDE SEQUENCE [LARGE SCALE GENOMIC DNA]</scope>
    <source>
        <strain evidence="3">H99</strain>
        <strain evidence="4">H99 / ATCC 208821 / CBS 10515 / FGSC 9487</strain>
    </source>
</reference>
<dbReference type="AlphaFoldDB" id="J9VRL3"/>
<name>J9VRL3_CRYN9</name>
<evidence type="ECO:0000313" key="3">
    <source>
        <dbReference type="EMBL" id="AFR95259.2"/>
    </source>
</evidence>
<dbReference type="HOGENOM" id="CLU_027812_0_0_1"/>
<organism evidence="3 4">
    <name type="scientific">Cryptococcus neoformans (strain H99 / ATCC 208821 / CBS 10515 / FGSC 9487)</name>
    <name type="common">Cryptococcus neoformans var. grubii serotype A</name>
    <dbReference type="NCBI Taxonomy" id="235443"/>
    <lineage>
        <taxon>Eukaryota</taxon>
        <taxon>Fungi</taxon>
        <taxon>Dikarya</taxon>
        <taxon>Basidiomycota</taxon>
        <taxon>Agaricomycotina</taxon>
        <taxon>Tremellomycetes</taxon>
        <taxon>Tremellales</taxon>
        <taxon>Cryptococcaceae</taxon>
        <taxon>Cryptococcus</taxon>
        <taxon>Cryptococcus neoformans species complex</taxon>
    </lineage>
</organism>
<dbReference type="KEGG" id="cng:CNAG_00871"/>
<evidence type="ECO:0000313" key="4">
    <source>
        <dbReference type="Proteomes" id="UP000010091"/>
    </source>
</evidence>
<dbReference type="GeneID" id="23884645"/>
<feature type="compositionally biased region" description="Basic and acidic residues" evidence="1">
    <location>
        <begin position="47"/>
        <end position="68"/>
    </location>
</feature>
<feature type="compositionally biased region" description="Basic and acidic residues" evidence="1">
    <location>
        <begin position="102"/>
        <end position="116"/>
    </location>
</feature>
<dbReference type="GO" id="GO:0003700">
    <property type="term" value="F:DNA-binding transcription factor activity"/>
    <property type="evidence" value="ECO:0007669"/>
    <property type="project" value="InterPro"/>
</dbReference>
<feature type="compositionally biased region" description="Polar residues" evidence="1">
    <location>
        <begin position="338"/>
        <end position="358"/>
    </location>
</feature>
<dbReference type="InterPro" id="IPR046347">
    <property type="entry name" value="bZIP_sf"/>
</dbReference>
<evidence type="ECO:0000259" key="2">
    <source>
        <dbReference type="PROSITE" id="PS50217"/>
    </source>
</evidence>
<dbReference type="Gene3D" id="1.20.5.170">
    <property type="match status" value="1"/>
</dbReference>
<feature type="region of interest" description="Disordered" evidence="1">
    <location>
        <begin position="96"/>
        <end position="117"/>
    </location>
</feature>
<dbReference type="RefSeq" id="XP_012049144.1">
    <property type="nucleotide sequence ID" value="XM_012193754.1"/>
</dbReference>
<dbReference type="EMBL" id="CP003824">
    <property type="protein sequence ID" value="AGV14377.1"/>
    <property type="molecule type" value="Genomic_DNA"/>
</dbReference>
<dbReference type="InterPro" id="IPR004827">
    <property type="entry name" value="bZIP"/>
</dbReference>
<dbReference type="SUPFAM" id="SSF57959">
    <property type="entry name" value="Leucine zipper domain"/>
    <property type="match status" value="1"/>
</dbReference>